<dbReference type="Proteomes" id="UP000054359">
    <property type="component" value="Unassembled WGS sequence"/>
</dbReference>
<evidence type="ECO:0000313" key="2">
    <source>
        <dbReference type="Proteomes" id="UP000054359"/>
    </source>
</evidence>
<evidence type="ECO:0000313" key="1">
    <source>
        <dbReference type="EMBL" id="KFM69753.1"/>
    </source>
</evidence>
<gene>
    <name evidence="1" type="ORF">X975_25093</name>
</gene>
<name>A0A087TXB4_STEMI</name>
<dbReference type="AlphaFoldDB" id="A0A087TXB4"/>
<feature type="non-terminal residue" evidence="1">
    <location>
        <position position="105"/>
    </location>
</feature>
<organism evidence="1 2">
    <name type="scientific">Stegodyphus mimosarum</name>
    <name type="common">African social velvet spider</name>
    <dbReference type="NCBI Taxonomy" id="407821"/>
    <lineage>
        <taxon>Eukaryota</taxon>
        <taxon>Metazoa</taxon>
        <taxon>Ecdysozoa</taxon>
        <taxon>Arthropoda</taxon>
        <taxon>Chelicerata</taxon>
        <taxon>Arachnida</taxon>
        <taxon>Araneae</taxon>
        <taxon>Araneomorphae</taxon>
        <taxon>Entelegynae</taxon>
        <taxon>Eresoidea</taxon>
        <taxon>Eresidae</taxon>
        <taxon>Stegodyphus</taxon>
    </lineage>
</organism>
<evidence type="ECO:0008006" key="3">
    <source>
        <dbReference type="Google" id="ProtNLM"/>
    </source>
</evidence>
<accession>A0A087TXB4</accession>
<protein>
    <recommendedName>
        <fullName evidence="3">DUF5641 domain-containing protein</fullName>
    </recommendedName>
</protein>
<sequence>MPDVSLCDGGPCLLSLVGSNRDKIIFKVVKKRFRSGALTQQRKSKNLRHRVAVNDIVLVGDEENIKRINWCLGRNTELVSAKSIELVQDLYYVVESLGFIWKQKR</sequence>
<proteinExistence type="predicted"/>
<keyword evidence="2" id="KW-1185">Reference proteome</keyword>
<dbReference type="EMBL" id="KK117176">
    <property type="protein sequence ID" value="KFM69753.1"/>
    <property type="molecule type" value="Genomic_DNA"/>
</dbReference>
<reference evidence="1 2" key="1">
    <citation type="submission" date="2013-11" db="EMBL/GenBank/DDBJ databases">
        <title>Genome sequencing of Stegodyphus mimosarum.</title>
        <authorList>
            <person name="Bechsgaard J."/>
        </authorList>
    </citation>
    <scope>NUCLEOTIDE SEQUENCE [LARGE SCALE GENOMIC DNA]</scope>
</reference>